<evidence type="ECO:0000256" key="14">
    <source>
        <dbReference type="SAM" id="MobiDB-lite"/>
    </source>
</evidence>
<dbReference type="Proteomes" id="UP001168972">
    <property type="component" value="Unassembled WGS sequence"/>
</dbReference>
<keyword evidence="15" id="KW-0812">Transmembrane</keyword>
<evidence type="ECO:0000256" key="12">
    <source>
        <dbReference type="ARBA" id="ARBA00035485"/>
    </source>
</evidence>
<evidence type="ECO:0000313" key="17">
    <source>
        <dbReference type="Proteomes" id="UP001168972"/>
    </source>
</evidence>
<feature type="region of interest" description="Disordered" evidence="14">
    <location>
        <begin position="270"/>
        <end position="318"/>
    </location>
</feature>
<feature type="transmembrane region" description="Helical" evidence="15">
    <location>
        <begin position="28"/>
        <end position="47"/>
    </location>
</feature>
<keyword evidence="9" id="KW-0131">Cell cycle</keyword>
<reference evidence="16" key="2">
    <citation type="submission" date="2023-03" db="EMBL/GenBank/DDBJ databases">
        <authorList>
            <person name="Inwood S.N."/>
            <person name="Skelly J.G."/>
            <person name="Guhlin J."/>
            <person name="Harrop T.W.R."/>
            <person name="Goldson S.G."/>
            <person name="Dearden P.K."/>
        </authorList>
    </citation>
    <scope>NUCLEOTIDE SEQUENCE</scope>
    <source>
        <strain evidence="16">Lincoln</strain>
        <tissue evidence="16">Whole body</tissue>
    </source>
</reference>
<accession>A0AA39G838</accession>
<keyword evidence="6" id="KW-0496">Mitochondrion</keyword>
<evidence type="ECO:0000256" key="2">
    <source>
        <dbReference type="ARBA" id="ARBA00004173"/>
    </source>
</evidence>
<comment type="function">
    <text evidence="13">Acts as a negative regulator of G1 to S cell cycle phase progression by inhibiting cyclin-dependent kinases. Inhibitory effects are additive with GADD45 proteins but also occur in the absence of GADD45 proteins. Acts as a repressor of the orphan nuclear receptor NR4A1 by inhibiting AB domain-mediated transcriptional activity. May be involved in the hormone-mediated regulation of NR4A1 transcriptional activity. May play a role in mitochondrial protein synthesis.</text>
</comment>
<dbReference type="AlphaFoldDB" id="A0AA39G838"/>
<reference evidence="16" key="1">
    <citation type="journal article" date="2023" name="bioRxiv">
        <title>Scaffold-level genome assemblies of two parasitoid biocontrol wasps reveal the parthenogenesis mechanism and an associated novel virus.</title>
        <authorList>
            <person name="Inwood S."/>
            <person name="Skelly J."/>
            <person name="Guhlin J."/>
            <person name="Harrop T."/>
            <person name="Goldson S."/>
            <person name="Dearden P."/>
        </authorList>
    </citation>
    <scope>NUCLEOTIDE SEQUENCE</scope>
    <source>
        <strain evidence="16">Lincoln</strain>
        <tissue evidence="16">Whole body</tissue>
    </source>
</reference>
<dbReference type="Pfam" id="PF10147">
    <property type="entry name" value="CR6_interact"/>
    <property type="match status" value="1"/>
</dbReference>
<evidence type="ECO:0000256" key="10">
    <source>
        <dbReference type="ARBA" id="ARBA00030700"/>
    </source>
</evidence>
<dbReference type="InterPro" id="IPR043035">
    <property type="entry name" value="Ribosomal_mL64_sf"/>
</dbReference>
<proteinExistence type="inferred from homology"/>
<comment type="subcellular location">
    <subcellularLocation>
        <location evidence="2">Mitochondrion</location>
    </subcellularLocation>
    <subcellularLocation>
        <location evidence="1">Nucleus</location>
    </subcellularLocation>
</comment>
<dbReference type="InterPro" id="IPR018472">
    <property type="entry name" value="Ribosomal_mL64"/>
</dbReference>
<keyword evidence="15" id="KW-1133">Transmembrane helix</keyword>
<comment type="similarity">
    <text evidence="3">Belongs to the mitochondrion-specific ribosomal protein mL64 family.</text>
</comment>
<dbReference type="Gene3D" id="6.10.280.120">
    <property type="entry name" value="Growth arrest and DNA-damage-inducible proteins-interacting protein 1"/>
    <property type="match status" value="1"/>
</dbReference>
<evidence type="ECO:0000256" key="5">
    <source>
        <dbReference type="ARBA" id="ARBA00023054"/>
    </source>
</evidence>
<evidence type="ECO:0000256" key="9">
    <source>
        <dbReference type="ARBA" id="ARBA00023306"/>
    </source>
</evidence>
<evidence type="ECO:0000256" key="11">
    <source>
        <dbReference type="ARBA" id="ARBA00035184"/>
    </source>
</evidence>
<evidence type="ECO:0000256" key="4">
    <source>
        <dbReference type="ARBA" id="ARBA00022980"/>
    </source>
</evidence>
<dbReference type="GO" id="GO:0005840">
    <property type="term" value="C:ribosome"/>
    <property type="evidence" value="ECO:0007669"/>
    <property type="project" value="UniProtKB-KW"/>
</dbReference>
<dbReference type="PANTHER" id="PTHR31761:SF1">
    <property type="entry name" value="LARGE RIBOSOMAL SUBUNIT PROTEIN ML64"/>
    <property type="match status" value="1"/>
</dbReference>
<protein>
    <recommendedName>
        <fullName evidence="11">Large ribosomal subunit protein mL64</fullName>
    </recommendedName>
    <alternativeName>
        <fullName evidence="10">39S ribosomal protein L59, mitochondrial</fullName>
    </alternativeName>
    <alternativeName>
        <fullName evidence="12">Growth arrest and DNA damage-inducible proteins-interacting protein 1</fullName>
    </alternativeName>
</protein>
<dbReference type="GO" id="GO:1990904">
    <property type="term" value="C:ribonucleoprotein complex"/>
    <property type="evidence" value="ECO:0007669"/>
    <property type="project" value="UniProtKB-KW"/>
</dbReference>
<keyword evidence="8" id="KW-0687">Ribonucleoprotein</keyword>
<evidence type="ECO:0000256" key="15">
    <source>
        <dbReference type="SAM" id="Phobius"/>
    </source>
</evidence>
<evidence type="ECO:0000256" key="6">
    <source>
        <dbReference type="ARBA" id="ARBA00023128"/>
    </source>
</evidence>
<dbReference type="GO" id="GO:0005739">
    <property type="term" value="C:mitochondrion"/>
    <property type="evidence" value="ECO:0007669"/>
    <property type="project" value="UniProtKB-SubCell"/>
</dbReference>
<dbReference type="EMBL" id="JAQQBR010000001">
    <property type="protein sequence ID" value="KAK0183292.1"/>
    <property type="molecule type" value="Genomic_DNA"/>
</dbReference>
<dbReference type="PANTHER" id="PTHR31761">
    <property type="entry name" value="GROWTH ARREST AND DNA DAMAGE-INDUCIBLE PROTEINS-INTERACTING PROTEIN 1 GADD45GIP1"/>
    <property type="match status" value="1"/>
</dbReference>
<evidence type="ECO:0000256" key="8">
    <source>
        <dbReference type="ARBA" id="ARBA00023274"/>
    </source>
</evidence>
<dbReference type="GO" id="GO:0005634">
    <property type="term" value="C:nucleus"/>
    <property type="evidence" value="ECO:0007669"/>
    <property type="project" value="UniProtKB-SubCell"/>
</dbReference>
<comment type="caution">
    <text evidence="16">The sequence shown here is derived from an EMBL/GenBank/DDBJ whole genome shotgun (WGS) entry which is preliminary data.</text>
</comment>
<evidence type="ECO:0000256" key="7">
    <source>
        <dbReference type="ARBA" id="ARBA00023242"/>
    </source>
</evidence>
<organism evidence="16 17">
    <name type="scientific">Microctonus hyperodae</name>
    <name type="common">Parasitoid wasp</name>
    <dbReference type="NCBI Taxonomy" id="165561"/>
    <lineage>
        <taxon>Eukaryota</taxon>
        <taxon>Metazoa</taxon>
        <taxon>Ecdysozoa</taxon>
        <taxon>Arthropoda</taxon>
        <taxon>Hexapoda</taxon>
        <taxon>Insecta</taxon>
        <taxon>Pterygota</taxon>
        <taxon>Neoptera</taxon>
        <taxon>Endopterygota</taxon>
        <taxon>Hymenoptera</taxon>
        <taxon>Apocrita</taxon>
        <taxon>Ichneumonoidea</taxon>
        <taxon>Braconidae</taxon>
        <taxon>Euphorinae</taxon>
        <taxon>Microctonus</taxon>
    </lineage>
</organism>
<sequence>MAEIVQMFLFLYKSKYRRKYYKYDEDKIEFNITYALLWAVILWVTVFHHTAIASTTTAQLEHTCNPTNCINGYCINGSCICYDGWQGSGCQYCSGKKELTLFDEEEIMNKRNKSKLGINDRNILNELPPYDADLLWFHETIRYKRRMLGRYGTKGLRNVPVGALWPTESEIEDRLEYERVAFPNTLQEDWALIAKRNEEKERKIKLRDEEVTAKMAKVDQWRRDYEAKVAKKEAEIKAAQEKRERLIEDIRREFGYKIDPRDDKFKEALAKKEKEDRKRKKEARKESQNARFMAQLLAQAKADNAETQPNQTTEEKKE</sequence>
<keyword evidence="15" id="KW-0472">Membrane</keyword>
<keyword evidence="17" id="KW-1185">Reference proteome</keyword>
<evidence type="ECO:0000256" key="1">
    <source>
        <dbReference type="ARBA" id="ARBA00004123"/>
    </source>
</evidence>
<evidence type="ECO:0000313" key="16">
    <source>
        <dbReference type="EMBL" id="KAK0183292.1"/>
    </source>
</evidence>
<evidence type="ECO:0000256" key="3">
    <source>
        <dbReference type="ARBA" id="ARBA00005421"/>
    </source>
</evidence>
<evidence type="ECO:0000256" key="13">
    <source>
        <dbReference type="ARBA" id="ARBA00060144"/>
    </source>
</evidence>
<keyword evidence="7" id="KW-0539">Nucleus</keyword>
<keyword evidence="5" id="KW-0175">Coiled coil</keyword>
<keyword evidence="4" id="KW-0689">Ribosomal protein</keyword>
<name>A0AA39G838_MICHY</name>
<gene>
    <name evidence="16" type="ORF">PV327_001345</name>
</gene>